<dbReference type="Proteomes" id="UP001198901">
    <property type="component" value="Unassembled WGS sequence"/>
</dbReference>
<proteinExistence type="inferred from homology"/>
<dbReference type="Gene3D" id="1.10.439.10">
    <property type="entry name" value="Penicillin Amidohydrolase, domain 1"/>
    <property type="match status" value="1"/>
</dbReference>
<evidence type="ECO:0000256" key="1">
    <source>
        <dbReference type="ARBA" id="ARBA00006586"/>
    </source>
</evidence>
<dbReference type="InterPro" id="IPR043146">
    <property type="entry name" value="Penicillin_amidase_N_B-knob"/>
</dbReference>
<comment type="similarity">
    <text evidence="1">Belongs to the peptidase S45 family.</text>
</comment>
<dbReference type="InterPro" id="IPR002692">
    <property type="entry name" value="S45"/>
</dbReference>
<keyword evidence="2" id="KW-0378">Hydrolase</keyword>
<dbReference type="CDD" id="cd03747">
    <property type="entry name" value="Ntn_PGA_like"/>
    <property type="match status" value="1"/>
</dbReference>
<evidence type="ECO:0000313" key="4">
    <source>
        <dbReference type="EMBL" id="MCA0132245.1"/>
    </source>
</evidence>
<dbReference type="PIRSF" id="PIRSF001227">
    <property type="entry name" value="Pen_acylase"/>
    <property type="match status" value="1"/>
</dbReference>
<dbReference type="PANTHER" id="PTHR34218">
    <property type="entry name" value="PEPTIDASE S45 PENICILLIN AMIDASE"/>
    <property type="match status" value="1"/>
</dbReference>
<evidence type="ECO:0000313" key="5">
    <source>
        <dbReference type="Proteomes" id="UP001198901"/>
    </source>
</evidence>
<evidence type="ECO:0000256" key="3">
    <source>
        <dbReference type="ARBA" id="ARBA00023145"/>
    </source>
</evidence>
<dbReference type="InterPro" id="IPR023343">
    <property type="entry name" value="Penicillin_amidase_dom1"/>
</dbReference>
<evidence type="ECO:0000256" key="2">
    <source>
        <dbReference type="ARBA" id="ARBA00022801"/>
    </source>
</evidence>
<keyword evidence="3" id="KW-0865">Zymogen</keyword>
<sequence length="806" mass="92162">MKHLKIIISLVFTIGIFYALNTKFGTIPPIGKFLNPYTGIWQNEIDESVNGEVNIEGLKEEVSVHYDNLLIPHVFAQNEEDLYLTQGYLTAKHRLWQMEFQTYVAAGRLSEIVGESALNYDRQERRRGMGYGAEQAVAVMKQNPETYKLVDAYAKGVNNYINELTPATYPVEYKLLDYEPESWTVEKTALLLMYMTKMLAGADSDMQYTNALRLFGKDRFDMLFPDFFDITDPVIPKDTDWSFIDVPQTPLPETQKIALDTITEIIDQPNPDNGSNNWAISAEKSATGNPILANDPHLGLNLPSIWYVMQLSTPNQNAFGATIPGALGVISGFNEHIAWGETNATRDVIDWYKIEFNDDRTKYKYDGNWRAVSMRIEDIKIKGKDSYKDTVLYTHHGPVVYDKNFKSDMELAGYAMKWIGHMGGNNQRTFIELNKAKNYDGYANALSYWNAPAQNFVFASVEGDIALWIQGKLPNKWEGQGKFVMDGSIPENDWQGFIPQEFNAHTKNPKRGYVSSANQHPVDENYPYFVFNDRYETYRNRVINDFFESKEKFSIKDIQDLHNNNYNLKASELMPHMLSSLDTSGFNDAEMKVYNQAKAWKFNNDIDEIGPSIWREWWKAVYNLTWDEFEVEDSVMKTPFAYQTIYLLTNGGNNEFMDIVDTPEKETAQDLFQISFKEAVVALNEWKKDNGDYVWKSYKATYAGHLLQGLPAFSRFNIPIGGDRNIVNATSENHGPSWRMIVEMSSPPTALGIYPGGQSGNPGSKYYDNFIDDWASGKYHELNFLQNNQANDQIIGTQTLIPTNNE</sequence>
<dbReference type="SUPFAM" id="SSF56235">
    <property type="entry name" value="N-terminal nucleophile aminohydrolases (Ntn hydrolases)"/>
    <property type="match status" value="1"/>
</dbReference>
<dbReference type="InterPro" id="IPR043147">
    <property type="entry name" value="Penicillin_amidase_A-knob"/>
</dbReference>
<protein>
    <submittedName>
        <fullName evidence="4">Penicillin acylase family protein</fullName>
    </submittedName>
</protein>
<dbReference type="Gene3D" id="1.10.1400.10">
    <property type="match status" value="1"/>
</dbReference>
<dbReference type="Gene3D" id="2.30.120.10">
    <property type="match status" value="1"/>
</dbReference>
<reference evidence="5" key="1">
    <citation type="submission" date="2023-07" db="EMBL/GenBank/DDBJ databases">
        <authorList>
            <person name="Yue Y."/>
        </authorList>
    </citation>
    <scope>NUCLEOTIDE SEQUENCE [LARGE SCALE GENOMIC DNA]</scope>
    <source>
        <strain evidence="5">D23</strain>
    </source>
</reference>
<dbReference type="InterPro" id="IPR029055">
    <property type="entry name" value="Ntn_hydrolases_N"/>
</dbReference>
<gene>
    <name evidence="4" type="ORF">LBU54_06580</name>
</gene>
<organism evidence="4 5">
    <name type="scientific">Winogradskyella alexanderae</name>
    <dbReference type="NCBI Taxonomy" id="2877123"/>
    <lineage>
        <taxon>Bacteria</taxon>
        <taxon>Pseudomonadati</taxon>
        <taxon>Bacteroidota</taxon>
        <taxon>Flavobacteriia</taxon>
        <taxon>Flavobacteriales</taxon>
        <taxon>Flavobacteriaceae</taxon>
        <taxon>Winogradskyella</taxon>
    </lineage>
</organism>
<dbReference type="RefSeq" id="WP_224527514.1">
    <property type="nucleotide sequence ID" value="NZ_JAIUJR010000003.1"/>
</dbReference>
<dbReference type="Pfam" id="PF01804">
    <property type="entry name" value="Penicil_amidase"/>
    <property type="match status" value="1"/>
</dbReference>
<dbReference type="PANTHER" id="PTHR34218:SF4">
    <property type="entry name" value="ACYL-HOMOSERINE LACTONE ACYLASE QUIP"/>
    <property type="match status" value="1"/>
</dbReference>
<dbReference type="InterPro" id="IPR014395">
    <property type="entry name" value="Pen/GL7ACA/AHL_acylase"/>
</dbReference>
<dbReference type="Gene3D" id="3.60.20.10">
    <property type="entry name" value="Glutamine Phosphoribosylpyrophosphate, subunit 1, domain 1"/>
    <property type="match status" value="1"/>
</dbReference>
<comment type="caution">
    <text evidence="4">The sequence shown here is derived from an EMBL/GenBank/DDBJ whole genome shotgun (WGS) entry which is preliminary data.</text>
</comment>
<accession>A0ABS7XQI2</accession>
<name>A0ABS7XQI2_9FLAO</name>
<dbReference type="EMBL" id="JAIUJR010000003">
    <property type="protein sequence ID" value="MCA0132245.1"/>
    <property type="molecule type" value="Genomic_DNA"/>
</dbReference>
<keyword evidence="5" id="KW-1185">Reference proteome</keyword>